<feature type="domain" description="TonB-dependent receptor-like beta-barrel" evidence="17">
    <location>
        <begin position="224"/>
        <end position="645"/>
    </location>
</feature>
<keyword evidence="11 14" id="KW-0472">Membrane</keyword>
<keyword evidence="3 14" id="KW-0813">Transport</keyword>
<dbReference type="InterPro" id="IPR000531">
    <property type="entry name" value="Beta-barrel_TonB"/>
</dbReference>
<keyword evidence="5" id="KW-0410">Iron transport</keyword>
<dbReference type="InterPro" id="IPR039426">
    <property type="entry name" value="TonB-dep_rcpt-like"/>
</dbReference>
<evidence type="ECO:0000313" key="20">
    <source>
        <dbReference type="Proteomes" id="UP000481037"/>
    </source>
</evidence>
<dbReference type="InterPro" id="IPR037066">
    <property type="entry name" value="Plug_dom_sf"/>
</dbReference>
<evidence type="ECO:0000256" key="7">
    <source>
        <dbReference type="ARBA" id="ARBA00022729"/>
    </source>
</evidence>
<evidence type="ECO:0000256" key="2">
    <source>
        <dbReference type="ARBA" id="ARBA00009810"/>
    </source>
</evidence>
<evidence type="ECO:0000256" key="16">
    <source>
        <dbReference type="SAM" id="SignalP"/>
    </source>
</evidence>
<dbReference type="Gene3D" id="2.40.170.20">
    <property type="entry name" value="TonB-dependent receptor, beta-barrel domain"/>
    <property type="match status" value="1"/>
</dbReference>
<evidence type="ECO:0000256" key="15">
    <source>
        <dbReference type="RuleBase" id="RU003357"/>
    </source>
</evidence>
<evidence type="ECO:0000256" key="1">
    <source>
        <dbReference type="ARBA" id="ARBA00004571"/>
    </source>
</evidence>
<evidence type="ECO:0000256" key="12">
    <source>
        <dbReference type="ARBA" id="ARBA00023170"/>
    </source>
</evidence>
<feature type="signal peptide" evidence="16">
    <location>
        <begin position="1"/>
        <end position="46"/>
    </location>
</feature>
<keyword evidence="8" id="KW-0408">Iron</keyword>
<dbReference type="Pfam" id="PF00593">
    <property type="entry name" value="TonB_dep_Rec_b-barrel"/>
    <property type="match status" value="1"/>
</dbReference>
<name>A0A6L5QIC6_9BURK</name>
<dbReference type="EMBL" id="WKJM01000013">
    <property type="protein sequence ID" value="MRX09395.1"/>
    <property type="molecule type" value="Genomic_DNA"/>
</dbReference>
<dbReference type="SUPFAM" id="SSF56935">
    <property type="entry name" value="Porins"/>
    <property type="match status" value="1"/>
</dbReference>
<keyword evidence="4 14" id="KW-1134">Transmembrane beta strand</keyword>
<keyword evidence="10 15" id="KW-0798">TonB box</keyword>
<keyword evidence="20" id="KW-1185">Reference proteome</keyword>
<organism evidence="19 20">
    <name type="scientific">Duganella alba</name>
    <dbReference type="NCBI Taxonomy" id="2666081"/>
    <lineage>
        <taxon>Bacteria</taxon>
        <taxon>Pseudomonadati</taxon>
        <taxon>Pseudomonadota</taxon>
        <taxon>Betaproteobacteria</taxon>
        <taxon>Burkholderiales</taxon>
        <taxon>Oxalobacteraceae</taxon>
        <taxon>Telluria group</taxon>
        <taxon>Duganella</taxon>
    </lineage>
</organism>
<keyword evidence="9" id="KW-0406">Ion transport</keyword>
<feature type="domain" description="TonB-dependent receptor plug" evidence="18">
    <location>
        <begin position="84"/>
        <end position="144"/>
    </location>
</feature>
<keyword evidence="7 16" id="KW-0732">Signal</keyword>
<evidence type="ECO:0000256" key="8">
    <source>
        <dbReference type="ARBA" id="ARBA00023004"/>
    </source>
</evidence>
<dbReference type="Proteomes" id="UP000481037">
    <property type="component" value="Unassembled WGS sequence"/>
</dbReference>
<keyword evidence="6 14" id="KW-0812">Transmembrane</keyword>
<dbReference type="InterPro" id="IPR012910">
    <property type="entry name" value="Plug_dom"/>
</dbReference>
<dbReference type="PANTHER" id="PTHR32552:SF68">
    <property type="entry name" value="FERRICHROME OUTER MEMBRANE TRANSPORTER_PHAGE RECEPTOR"/>
    <property type="match status" value="1"/>
</dbReference>
<comment type="subcellular location">
    <subcellularLocation>
        <location evidence="1 14">Cell outer membrane</location>
        <topology evidence="1 14">Multi-pass membrane protein</topology>
    </subcellularLocation>
</comment>
<feature type="chain" id="PRO_5026836091" evidence="16">
    <location>
        <begin position="47"/>
        <end position="677"/>
    </location>
</feature>
<keyword evidence="13 14" id="KW-0998">Cell outer membrane</keyword>
<dbReference type="GO" id="GO:0015344">
    <property type="term" value="F:siderophore uptake transmembrane transporter activity"/>
    <property type="evidence" value="ECO:0007669"/>
    <property type="project" value="TreeGrafter"/>
</dbReference>
<evidence type="ECO:0000256" key="10">
    <source>
        <dbReference type="ARBA" id="ARBA00023077"/>
    </source>
</evidence>
<gene>
    <name evidence="19" type="ORF">GJ697_16255</name>
</gene>
<evidence type="ECO:0000259" key="18">
    <source>
        <dbReference type="Pfam" id="PF07715"/>
    </source>
</evidence>
<evidence type="ECO:0000259" key="17">
    <source>
        <dbReference type="Pfam" id="PF00593"/>
    </source>
</evidence>
<evidence type="ECO:0000256" key="13">
    <source>
        <dbReference type="ARBA" id="ARBA00023237"/>
    </source>
</evidence>
<evidence type="ECO:0000313" key="19">
    <source>
        <dbReference type="EMBL" id="MRX09395.1"/>
    </source>
</evidence>
<dbReference type="AlphaFoldDB" id="A0A6L5QIC6"/>
<dbReference type="Gene3D" id="2.170.130.10">
    <property type="entry name" value="TonB-dependent receptor, plug domain"/>
    <property type="match status" value="1"/>
</dbReference>
<evidence type="ECO:0000256" key="9">
    <source>
        <dbReference type="ARBA" id="ARBA00023065"/>
    </source>
</evidence>
<dbReference type="PANTHER" id="PTHR32552">
    <property type="entry name" value="FERRICHROME IRON RECEPTOR-RELATED"/>
    <property type="match status" value="1"/>
</dbReference>
<dbReference type="Pfam" id="PF07715">
    <property type="entry name" value="Plug"/>
    <property type="match status" value="1"/>
</dbReference>
<evidence type="ECO:0000256" key="11">
    <source>
        <dbReference type="ARBA" id="ARBA00023136"/>
    </source>
</evidence>
<sequence length="677" mass="74179">MRPHVVSASIFLLFPQQEIMSKTISSMTLRRSALMLALCAAAGARAQDAGTPTEAAKAAALDRPVTALVVERTDLDAAGAVAPATFGGSEYNRDFLRGFKNDSALRNGHRDYGYLGTECFCSMESIEVLKGPASALYGNGKPGGDLNSIAKMPGLRDYRNISLFASSPGLSRVRVDVADVVDDTVAYRVNAQAYKGATYTDRNSRDSVFIVPVVEWHVTPELKLTAAYNGGYLQTTWNPQLVANQALMSLPAQRFLGEPVNQARIVDNTGRLELDYKLPNGAHLRQAFMYQSESYRDSGLSYDTFHYGLDELVDANGMVKRVSQRDHAEQTIFVSQSEIFGRAALWQVPVDYLLGLEVGRFDYNYKLDVGDGAPINIHHPVYGAAMSGALATLADQIYGTDNLVLYSQNRFQLSPAMRLLLGVRVEHYRDYLQEAGETRVSQNDSLFSPRVGLTYQLNPQWIAALSWTNSSRPQIGAKSASGKLFRPEAGTQVEGSLQYTAPDESLKATTSLFSITRKNVLTQDLASPNFQIDSGRRSSRGVEEDLSYAFTPELKLDAAASYTSAYVSHDTVLPVGAALAGVPKWFTSLYLGYDVNPAWSLGAGYVFESRRVATLPDNGVVLPAMSSIDLTATYKTRKWSIDVTLVNSGDKRGYTSDGYTITPVNPRELQVTGRYKF</sequence>
<evidence type="ECO:0000256" key="3">
    <source>
        <dbReference type="ARBA" id="ARBA00022448"/>
    </source>
</evidence>
<protein>
    <submittedName>
        <fullName evidence="19">TonB-dependent receptor plug domain-containing protein</fullName>
    </submittedName>
</protein>
<proteinExistence type="inferred from homology"/>
<evidence type="ECO:0000256" key="5">
    <source>
        <dbReference type="ARBA" id="ARBA00022496"/>
    </source>
</evidence>
<evidence type="ECO:0000256" key="4">
    <source>
        <dbReference type="ARBA" id="ARBA00022452"/>
    </source>
</evidence>
<comment type="caution">
    <text evidence="19">The sequence shown here is derived from an EMBL/GenBank/DDBJ whole genome shotgun (WGS) entry which is preliminary data.</text>
</comment>
<dbReference type="InterPro" id="IPR036942">
    <property type="entry name" value="Beta-barrel_TonB_sf"/>
</dbReference>
<evidence type="ECO:0000256" key="6">
    <source>
        <dbReference type="ARBA" id="ARBA00022692"/>
    </source>
</evidence>
<dbReference type="GO" id="GO:0009279">
    <property type="term" value="C:cell outer membrane"/>
    <property type="evidence" value="ECO:0007669"/>
    <property type="project" value="UniProtKB-SubCell"/>
</dbReference>
<comment type="similarity">
    <text evidence="2 14 15">Belongs to the TonB-dependent receptor family.</text>
</comment>
<accession>A0A6L5QIC6</accession>
<evidence type="ECO:0000256" key="14">
    <source>
        <dbReference type="PROSITE-ProRule" id="PRU01360"/>
    </source>
</evidence>
<reference evidence="19 20" key="1">
    <citation type="submission" date="2019-11" db="EMBL/GenBank/DDBJ databases">
        <title>Novel species isolated from a subtropical stream in China.</title>
        <authorList>
            <person name="Lu H."/>
        </authorList>
    </citation>
    <scope>NUCLEOTIDE SEQUENCE [LARGE SCALE GENOMIC DNA]</scope>
    <source>
        <strain evidence="19 20">FT25W</strain>
    </source>
</reference>
<dbReference type="PROSITE" id="PS52016">
    <property type="entry name" value="TONB_DEPENDENT_REC_3"/>
    <property type="match status" value="1"/>
</dbReference>
<keyword evidence="12 19" id="KW-0675">Receptor</keyword>